<evidence type="ECO:0000256" key="6">
    <source>
        <dbReference type="ARBA" id="ARBA00049117"/>
    </source>
</evidence>
<dbReference type="Pfam" id="PF02492">
    <property type="entry name" value="cobW"/>
    <property type="match status" value="1"/>
</dbReference>
<dbReference type="InterPro" id="IPR027417">
    <property type="entry name" value="P-loop_NTPase"/>
</dbReference>
<dbReference type="EMBL" id="JAVRQI010000023">
    <property type="protein sequence ID" value="MDT1064441.1"/>
    <property type="molecule type" value="Genomic_DNA"/>
</dbReference>
<dbReference type="SUPFAM" id="SSF90002">
    <property type="entry name" value="Hypothetical protein YjiA, C-terminal domain"/>
    <property type="match status" value="1"/>
</dbReference>
<dbReference type="SUPFAM" id="SSF52540">
    <property type="entry name" value="P-loop containing nucleoside triphosphate hydrolases"/>
    <property type="match status" value="1"/>
</dbReference>
<evidence type="ECO:0000313" key="8">
    <source>
        <dbReference type="EMBL" id="MDT1064441.1"/>
    </source>
</evidence>
<dbReference type="Gene3D" id="3.40.50.300">
    <property type="entry name" value="P-loop containing nucleotide triphosphate hydrolases"/>
    <property type="match status" value="1"/>
</dbReference>
<dbReference type="SMART" id="SM00833">
    <property type="entry name" value="CobW_C"/>
    <property type="match status" value="1"/>
</dbReference>
<protein>
    <submittedName>
        <fullName evidence="8">GTP-binding protein</fullName>
    </submittedName>
</protein>
<keyword evidence="9" id="KW-1185">Reference proteome</keyword>
<evidence type="ECO:0000256" key="1">
    <source>
        <dbReference type="ARBA" id="ARBA00022741"/>
    </source>
</evidence>
<dbReference type="InterPro" id="IPR036627">
    <property type="entry name" value="CobW-likC_sf"/>
</dbReference>
<organism evidence="8 9">
    <name type="scientific">Paracoccus broussonetiae</name>
    <dbReference type="NCBI Taxonomy" id="3075834"/>
    <lineage>
        <taxon>Bacteria</taxon>
        <taxon>Pseudomonadati</taxon>
        <taxon>Pseudomonadota</taxon>
        <taxon>Alphaproteobacteria</taxon>
        <taxon>Rhodobacterales</taxon>
        <taxon>Paracoccaceae</taxon>
        <taxon>Paracoccus</taxon>
    </lineage>
</organism>
<dbReference type="InterPro" id="IPR003495">
    <property type="entry name" value="CobW/HypB/UreG_nucleotide-bd"/>
</dbReference>
<sequence length="321" mass="33595">MAEATRSDGRLPVIILGGFLGAGKSTWLRHQLHEGRFAGYHLLVNEAAETPVDNLLLSGARKISVLAGGCACCAGLPDLLATLRALCDAASGKEAGRIAGILLETSGLADPGRIAAAMAEDPVLSRRLVLDQTLVLVDSLHGVQQLTAEDLARAQIEAADELILTKPAAADPVTLARLALSLSVLNPGAMLSAAEQGVAVPLPEPVPGLAPLDLPALGRSEPILPYRLDVGRDGGWVALSTWLSALLHARGDDIVRIKGVVRTPAGRLLLQSVRRVVQSPEILPDDDEALAGPAPEEGVIVLIGRGMDAERLALSWRRFGT</sequence>
<feature type="domain" description="CobW C-terminal" evidence="7">
    <location>
        <begin position="223"/>
        <end position="320"/>
    </location>
</feature>
<dbReference type="InterPro" id="IPR011629">
    <property type="entry name" value="CobW-like_C"/>
</dbReference>
<evidence type="ECO:0000256" key="4">
    <source>
        <dbReference type="ARBA" id="ARBA00034320"/>
    </source>
</evidence>
<proteinExistence type="inferred from homology"/>
<comment type="function">
    <text evidence="5">Zinc chaperone that directly transfers zinc cofactor to target proteins, thereby activating them. Zinc is transferred from the CXCC motif in the GTPase domain to the zinc binding site in target proteins in a process requiring GTP hydrolysis.</text>
</comment>
<accession>A0ABU3EJK8</accession>
<comment type="catalytic activity">
    <reaction evidence="6">
        <text>GTP + H2O = GDP + phosphate + H(+)</text>
        <dbReference type="Rhea" id="RHEA:19669"/>
        <dbReference type="ChEBI" id="CHEBI:15377"/>
        <dbReference type="ChEBI" id="CHEBI:15378"/>
        <dbReference type="ChEBI" id="CHEBI:37565"/>
        <dbReference type="ChEBI" id="CHEBI:43474"/>
        <dbReference type="ChEBI" id="CHEBI:58189"/>
    </reaction>
    <physiologicalReaction direction="left-to-right" evidence="6">
        <dbReference type="Rhea" id="RHEA:19670"/>
    </physiologicalReaction>
</comment>
<dbReference type="Proteomes" id="UP001251085">
    <property type="component" value="Unassembled WGS sequence"/>
</dbReference>
<reference evidence="9" key="1">
    <citation type="submission" date="2023-07" db="EMBL/GenBank/DDBJ databases">
        <title>Characterization of two Paracoccaceae strains isolated from Phycosphere and proposal of Xinfangfangia lacusdiani sp. nov.</title>
        <authorList>
            <person name="Deng Y."/>
            <person name="Zhang Y.Q."/>
        </authorList>
    </citation>
    <scope>NUCLEOTIDE SEQUENCE [LARGE SCALE GENOMIC DNA]</scope>
    <source>
        <strain evidence="9">CPCC 101403</strain>
    </source>
</reference>
<keyword evidence="1" id="KW-0547">Nucleotide-binding</keyword>
<keyword evidence="2" id="KW-0378">Hydrolase</keyword>
<name>A0ABU3EJK8_9RHOB</name>
<dbReference type="Pfam" id="PF07683">
    <property type="entry name" value="CobW_C"/>
    <property type="match status" value="1"/>
</dbReference>
<dbReference type="RefSeq" id="WP_311761528.1">
    <property type="nucleotide sequence ID" value="NZ_JAVRQI010000023.1"/>
</dbReference>
<comment type="similarity">
    <text evidence="4">Belongs to the SIMIBI class G3E GTPase family. ZNG1 subfamily.</text>
</comment>
<evidence type="ECO:0000256" key="5">
    <source>
        <dbReference type="ARBA" id="ARBA00045658"/>
    </source>
</evidence>
<keyword evidence="3" id="KW-0143">Chaperone</keyword>
<dbReference type="InterPro" id="IPR051316">
    <property type="entry name" value="Zinc-reg_GTPase_activator"/>
</dbReference>
<evidence type="ECO:0000256" key="2">
    <source>
        <dbReference type="ARBA" id="ARBA00022801"/>
    </source>
</evidence>
<dbReference type="PANTHER" id="PTHR13748:SF62">
    <property type="entry name" value="COBW DOMAIN-CONTAINING PROTEIN"/>
    <property type="match status" value="1"/>
</dbReference>
<gene>
    <name evidence="8" type="ORF">RM190_21450</name>
</gene>
<comment type="caution">
    <text evidence="8">The sequence shown here is derived from an EMBL/GenBank/DDBJ whole genome shotgun (WGS) entry which is preliminary data.</text>
</comment>
<dbReference type="Gene3D" id="3.30.1220.10">
    <property type="entry name" value="CobW-like, C-terminal domain"/>
    <property type="match status" value="1"/>
</dbReference>
<evidence type="ECO:0000256" key="3">
    <source>
        <dbReference type="ARBA" id="ARBA00023186"/>
    </source>
</evidence>
<evidence type="ECO:0000313" key="9">
    <source>
        <dbReference type="Proteomes" id="UP001251085"/>
    </source>
</evidence>
<dbReference type="PANTHER" id="PTHR13748">
    <property type="entry name" value="COBW-RELATED"/>
    <property type="match status" value="1"/>
</dbReference>
<evidence type="ECO:0000259" key="7">
    <source>
        <dbReference type="SMART" id="SM00833"/>
    </source>
</evidence>